<dbReference type="Pfam" id="PF00106">
    <property type="entry name" value="adh_short"/>
    <property type="match status" value="1"/>
</dbReference>
<dbReference type="GO" id="GO:0005783">
    <property type="term" value="C:endoplasmic reticulum"/>
    <property type="evidence" value="ECO:0007669"/>
    <property type="project" value="TreeGrafter"/>
</dbReference>
<evidence type="ECO:0000256" key="1">
    <source>
        <dbReference type="ARBA" id="ARBA00006484"/>
    </source>
</evidence>
<dbReference type="PRINTS" id="PR00081">
    <property type="entry name" value="GDHRDH"/>
</dbReference>
<organism evidence="5 6">
    <name type="scientific">Cotesia glomerata</name>
    <name type="common">Lepidopteran parasitic wasp</name>
    <name type="synonym">Apanteles glomeratus</name>
    <dbReference type="NCBI Taxonomy" id="32391"/>
    <lineage>
        <taxon>Eukaryota</taxon>
        <taxon>Metazoa</taxon>
        <taxon>Ecdysozoa</taxon>
        <taxon>Arthropoda</taxon>
        <taxon>Hexapoda</taxon>
        <taxon>Insecta</taxon>
        <taxon>Pterygota</taxon>
        <taxon>Neoptera</taxon>
        <taxon>Endopterygota</taxon>
        <taxon>Hymenoptera</taxon>
        <taxon>Apocrita</taxon>
        <taxon>Ichneumonoidea</taxon>
        <taxon>Braconidae</taxon>
        <taxon>Microgastrinae</taxon>
        <taxon>Cotesia</taxon>
    </lineage>
</organism>
<dbReference type="InterPro" id="IPR036291">
    <property type="entry name" value="NAD(P)-bd_dom_sf"/>
</dbReference>
<dbReference type="EMBL" id="JAHXZJ010002609">
    <property type="protein sequence ID" value="KAH0539432.1"/>
    <property type="molecule type" value="Genomic_DNA"/>
</dbReference>
<evidence type="ECO:0000313" key="5">
    <source>
        <dbReference type="EMBL" id="KAH0539432.1"/>
    </source>
</evidence>
<keyword evidence="3" id="KW-0560">Oxidoreductase</keyword>
<protein>
    <recommendedName>
        <fullName evidence="7">Estradiol 17-beta-dehydrogenase 12</fullName>
    </recommendedName>
</protein>
<dbReference type="PRINTS" id="PR00080">
    <property type="entry name" value="SDRFAMILY"/>
</dbReference>
<name>A0AAV7HVZ5_COTGL</name>
<evidence type="ECO:0000256" key="2">
    <source>
        <dbReference type="ARBA" id="ARBA00022857"/>
    </source>
</evidence>
<evidence type="ECO:0000256" key="3">
    <source>
        <dbReference type="ARBA" id="ARBA00023002"/>
    </source>
</evidence>
<evidence type="ECO:0000256" key="4">
    <source>
        <dbReference type="RuleBase" id="RU000363"/>
    </source>
</evidence>
<dbReference type="InterPro" id="IPR002347">
    <property type="entry name" value="SDR_fam"/>
</dbReference>
<dbReference type="PANTHER" id="PTHR43899:SF13">
    <property type="entry name" value="RH59310P"/>
    <property type="match status" value="1"/>
</dbReference>
<dbReference type="Proteomes" id="UP000826195">
    <property type="component" value="Unassembled WGS sequence"/>
</dbReference>
<evidence type="ECO:0008006" key="7">
    <source>
        <dbReference type="Google" id="ProtNLM"/>
    </source>
</evidence>
<evidence type="ECO:0000313" key="6">
    <source>
        <dbReference type="Proteomes" id="UP000826195"/>
    </source>
</evidence>
<dbReference type="Gene3D" id="3.40.50.720">
    <property type="entry name" value="NAD(P)-binding Rossmann-like Domain"/>
    <property type="match status" value="1"/>
</dbReference>
<dbReference type="PIRSF" id="PIRSF000126">
    <property type="entry name" value="11-beta-HSD1"/>
    <property type="match status" value="1"/>
</dbReference>
<dbReference type="CDD" id="cd05356">
    <property type="entry name" value="17beta-HSD1_like_SDR_c"/>
    <property type="match status" value="1"/>
</dbReference>
<comment type="similarity">
    <text evidence="1 4">Belongs to the short-chain dehydrogenases/reductases (SDR) family.</text>
</comment>
<sequence>MALTCWEKLALVALGAIGLRILLRLTVFIWKKLIAPGLGRGIDVATQGKWAVVTGATDGLGKAYAQALAAKGLDIVLVSRSLVKLEAVAKELRTTYGVETRVLEADLTEGPPVYAKIAKLIEGLEVGVLVNNAGMSYDHPEIFTNITEETITNILQLNVAATTGIARAVLPGMMERRKGVIINISSTAAAIPSPYLAVYAASKAFVDKLSADLAVEAAPRNVTVQCVLPGPVATKMSKIKKASWMAPTPEKFVDTCLKTVGIESRTTGYPPHCLIIGIINGLRCICERGTIWLVSRTMLNIRGKALKKKKLDEKTSEQVITDLPSRRENPVE</sequence>
<proteinExistence type="inferred from homology"/>
<accession>A0AAV7HVZ5</accession>
<reference evidence="5 6" key="1">
    <citation type="journal article" date="2021" name="J. Hered.">
        <title>A chromosome-level genome assembly of the parasitoid wasp, Cotesia glomerata (Hymenoptera: Braconidae).</title>
        <authorList>
            <person name="Pinto B.J."/>
            <person name="Weis J.J."/>
            <person name="Gamble T."/>
            <person name="Ode P.J."/>
            <person name="Paul R."/>
            <person name="Zaspel J.M."/>
        </authorList>
    </citation>
    <scope>NUCLEOTIDE SEQUENCE [LARGE SCALE GENOMIC DNA]</scope>
    <source>
        <strain evidence="5">CgM1</strain>
    </source>
</reference>
<gene>
    <name evidence="5" type="ORF">KQX54_004768</name>
</gene>
<dbReference type="GO" id="GO:0016491">
    <property type="term" value="F:oxidoreductase activity"/>
    <property type="evidence" value="ECO:0007669"/>
    <property type="project" value="UniProtKB-KW"/>
</dbReference>
<comment type="caution">
    <text evidence="5">The sequence shown here is derived from an EMBL/GenBank/DDBJ whole genome shotgun (WGS) entry which is preliminary data.</text>
</comment>
<dbReference type="PANTHER" id="PTHR43899">
    <property type="entry name" value="RH59310P"/>
    <property type="match status" value="1"/>
</dbReference>
<dbReference type="SUPFAM" id="SSF51735">
    <property type="entry name" value="NAD(P)-binding Rossmann-fold domains"/>
    <property type="match status" value="1"/>
</dbReference>
<dbReference type="AlphaFoldDB" id="A0AAV7HVZ5"/>
<dbReference type="FunFam" id="3.40.50.720:FF:000137">
    <property type="entry name" value="Hydroxysteroid (17-beta) dehydrogenase 3"/>
    <property type="match status" value="1"/>
</dbReference>
<keyword evidence="2" id="KW-0521">NADP</keyword>
<keyword evidence="6" id="KW-1185">Reference proteome</keyword>
<dbReference type="InterPro" id="IPR051019">
    <property type="entry name" value="VLCFA-Steroid_DH"/>
</dbReference>